<protein>
    <submittedName>
        <fullName evidence="1">Uncharacterized protein</fullName>
    </submittedName>
</protein>
<dbReference type="InterPro" id="IPR004244">
    <property type="entry name" value="Transposase_22"/>
</dbReference>
<reference evidence="1" key="1">
    <citation type="journal article" date="2022" name="bioRxiv">
        <title>Sequencing and chromosome-scale assembly of the giantPleurodeles waltlgenome.</title>
        <authorList>
            <person name="Brown T."/>
            <person name="Elewa A."/>
            <person name="Iarovenko S."/>
            <person name="Subramanian E."/>
            <person name="Araus A.J."/>
            <person name="Petzold A."/>
            <person name="Susuki M."/>
            <person name="Suzuki K.-i.T."/>
            <person name="Hayashi T."/>
            <person name="Toyoda A."/>
            <person name="Oliveira C."/>
            <person name="Osipova E."/>
            <person name="Leigh N.D."/>
            <person name="Simon A."/>
            <person name="Yun M.H."/>
        </authorList>
    </citation>
    <scope>NUCLEOTIDE SEQUENCE</scope>
    <source>
        <strain evidence="1">20211129_DDA</strain>
        <tissue evidence="1">Liver</tissue>
    </source>
</reference>
<dbReference type="Proteomes" id="UP001066276">
    <property type="component" value="Chromosome 3_1"/>
</dbReference>
<accession>A0AAV7UJ89</accession>
<gene>
    <name evidence="1" type="ORF">NDU88_005829</name>
</gene>
<comment type="caution">
    <text evidence="1">The sequence shown here is derived from an EMBL/GenBank/DDBJ whole genome shotgun (WGS) entry which is preliminary data.</text>
</comment>
<evidence type="ECO:0000313" key="2">
    <source>
        <dbReference type="Proteomes" id="UP001066276"/>
    </source>
</evidence>
<proteinExistence type="predicted"/>
<dbReference type="PANTHER" id="PTHR11505">
    <property type="entry name" value="L1 TRANSPOSABLE ELEMENT-RELATED"/>
    <property type="match status" value="1"/>
</dbReference>
<organism evidence="1 2">
    <name type="scientific">Pleurodeles waltl</name>
    <name type="common">Iberian ribbed newt</name>
    <dbReference type="NCBI Taxonomy" id="8319"/>
    <lineage>
        <taxon>Eukaryota</taxon>
        <taxon>Metazoa</taxon>
        <taxon>Chordata</taxon>
        <taxon>Craniata</taxon>
        <taxon>Vertebrata</taxon>
        <taxon>Euteleostomi</taxon>
        <taxon>Amphibia</taxon>
        <taxon>Batrachia</taxon>
        <taxon>Caudata</taxon>
        <taxon>Salamandroidea</taxon>
        <taxon>Salamandridae</taxon>
        <taxon>Pleurodelinae</taxon>
        <taxon>Pleurodeles</taxon>
    </lineage>
</organism>
<keyword evidence="2" id="KW-1185">Reference proteome</keyword>
<sequence length="230" mass="25673">MATTLLRSSPPTPLHGYRDETVNGWLVCIPTGPVLDTTMDCILQGITAIGNRLEGMNSSISTFTAKTKSICMDIVGFQNHMTDLEHRVTVVEDQLNNLPERDQELLILRRKLIDLEGWSQRDNSLFFGLPEHVEGSDTAGSLKTTLPKLIGLTFDPPLQFQRTHLIGPMRQDSSSCPHPIIICFLHHEQVRQVLTAAHSQGPYSYKGHKVLIAADFSGETNERRKAFLSL</sequence>
<dbReference type="AlphaFoldDB" id="A0AAV7UJ89"/>
<evidence type="ECO:0000313" key="1">
    <source>
        <dbReference type="EMBL" id="KAJ1189078.1"/>
    </source>
</evidence>
<dbReference type="Gene3D" id="3.30.70.1820">
    <property type="entry name" value="L1 transposable element, RRM domain"/>
    <property type="match status" value="1"/>
</dbReference>
<name>A0AAV7UJ89_PLEWA</name>
<dbReference type="EMBL" id="JANPWB010000005">
    <property type="protein sequence ID" value="KAJ1189078.1"/>
    <property type="molecule type" value="Genomic_DNA"/>
</dbReference>